<dbReference type="Proteomes" id="UP000314294">
    <property type="component" value="Unassembled WGS sequence"/>
</dbReference>
<evidence type="ECO:0000313" key="2">
    <source>
        <dbReference type="Proteomes" id="UP000314294"/>
    </source>
</evidence>
<keyword evidence="2" id="KW-1185">Reference proteome</keyword>
<name>A0A4Z2E163_9TELE</name>
<comment type="caution">
    <text evidence="1">The sequence shown here is derived from an EMBL/GenBank/DDBJ whole genome shotgun (WGS) entry which is preliminary data.</text>
</comment>
<dbReference type="EMBL" id="SRLO01021813">
    <property type="protein sequence ID" value="TNN22586.1"/>
    <property type="molecule type" value="Genomic_DNA"/>
</dbReference>
<organism evidence="1 2">
    <name type="scientific">Liparis tanakae</name>
    <name type="common">Tanaka's snailfish</name>
    <dbReference type="NCBI Taxonomy" id="230148"/>
    <lineage>
        <taxon>Eukaryota</taxon>
        <taxon>Metazoa</taxon>
        <taxon>Chordata</taxon>
        <taxon>Craniata</taxon>
        <taxon>Vertebrata</taxon>
        <taxon>Euteleostomi</taxon>
        <taxon>Actinopterygii</taxon>
        <taxon>Neopterygii</taxon>
        <taxon>Teleostei</taxon>
        <taxon>Neoteleostei</taxon>
        <taxon>Acanthomorphata</taxon>
        <taxon>Eupercaria</taxon>
        <taxon>Perciformes</taxon>
        <taxon>Cottioidei</taxon>
        <taxon>Cottales</taxon>
        <taxon>Liparidae</taxon>
        <taxon>Liparis</taxon>
    </lineage>
</organism>
<protein>
    <submittedName>
        <fullName evidence="1">Uncharacterized protein</fullName>
    </submittedName>
</protein>
<reference evidence="1 2" key="1">
    <citation type="submission" date="2019-03" db="EMBL/GenBank/DDBJ databases">
        <title>First draft genome of Liparis tanakae, snailfish: a comprehensive survey of snailfish specific genes.</title>
        <authorList>
            <person name="Kim W."/>
            <person name="Song I."/>
            <person name="Jeong J.-H."/>
            <person name="Kim D."/>
            <person name="Kim S."/>
            <person name="Ryu S."/>
            <person name="Song J.Y."/>
            <person name="Lee S.K."/>
        </authorList>
    </citation>
    <scope>NUCLEOTIDE SEQUENCE [LARGE SCALE GENOMIC DNA]</scope>
    <source>
        <tissue evidence="1">Muscle</tissue>
    </source>
</reference>
<evidence type="ECO:0000313" key="1">
    <source>
        <dbReference type="EMBL" id="TNN22586.1"/>
    </source>
</evidence>
<accession>A0A4Z2E163</accession>
<sequence length="71" mass="8123">MESSMESSTRASAPWRALRRAPLVLQHHGELHPCFSTTESSYPEFSRNECLPPSARWIVEVWIVVRVARSV</sequence>
<dbReference type="AlphaFoldDB" id="A0A4Z2E163"/>
<proteinExistence type="predicted"/>
<gene>
    <name evidence="1" type="ORF">EYF80_067300</name>
</gene>